<keyword evidence="5" id="KW-1185">Reference proteome</keyword>
<dbReference type="RefSeq" id="WP_112222382.1">
    <property type="nucleotide sequence ID" value="NZ_CP047673.1"/>
</dbReference>
<sequence>MEKHLLTLWKTIPSGNVKHKEIASILGFSTKQTSRYIKKWTAQGWLSYTAGRGRGNFSKLIWLKNVEEIYEEQLMKIIEQEAVEESSKYLLYDWSSESKLRLLNQFRLKFGYFQSAEEVDKLIIPRKYPLLTLHPIEALDIQSASMVANVFNRLVSVDEAGSITPELAHAWDVQDTRLRFYLHKDVKFHDGSLLTAEDVVTCIDRLRNHPYFKTLWEPVTSVKAVAPLVVDFHFPGGCSYCLQMLGMMNSSIYKESKGKVLGTGGFYEAENVEGKTSLKAFSDYFQTRPLLDVIDFVQVPKDFDIIYRSASQAKEETTFQVESDTGFGVVIMNAFRPSPIQHKEVRDYVHYVIAKHRNDIGHYHIRALPNSKSCLIGHSQEYTAQDVKRPHFDQPLVLKAIKDIEKPAVWLKEALEKEGVPVKMQWMTYADKLLDHGEDQQADLFIHGEVLEMNQNFSFYYFLKNSNSPLTANLAKNKQILACLNQYSQTPFEDWTSLNLQIEKMLLESSIMIPLYYEKRQIPFSADLMNIKISHFGYVDFSNLWVKPSI</sequence>
<reference evidence="4 5" key="1">
    <citation type="submission" date="2018-06" db="EMBL/GenBank/DDBJ databases">
        <title>The draft genome sequences of strains SCU63 and S1.</title>
        <authorList>
            <person name="Gan L."/>
        </authorList>
    </citation>
    <scope>NUCLEOTIDE SEQUENCE [LARGE SCALE GENOMIC DNA]</scope>
    <source>
        <strain evidence="4 5">SCU63</strain>
    </source>
</reference>
<dbReference type="PANTHER" id="PTHR30290:SF72">
    <property type="entry name" value="HTH-TYPE TRANSCRIPTIONAL REGULATOR SGRR"/>
    <property type="match status" value="1"/>
</dbReference>
<evidence type="ECO:0000259" key="2">
    <source>
        <dbReference type="Pfam" id="PF00496"/>
    </source>
</evidence>
<dbReference type="Pfam" id="PF12793">
    <property type="entry name" value="SgrR_N"/>
    <property type="match status" value="1"/>
</dbReference>
<comment type="caution">
    <text evidence="4">The sequence shown here is derived from an EMBL/GenBank/DDBJ whole genome shotgun (WGS) entry which is preliminary data.</text>
</comment>
<dbReference type="Pfam" id="PF00496">
    <property type="entry name" value="SBP_bac_5"/>
    <property type="match status" value="1"/>
</dbReference>
<dbReference type="InterPro" id="IPR000914">
    <property type="entry name" value="SBP_5_dom"/>
</dbReference>
<dbReference type="InterPro" id="IPR039424">
    <property type="entry name" value="SBP_5"/>
</dbReference>
<dbReference type="EMBL" id="QLZR01000002">
    <property type="protein sequence ID" value="RAZ78929.1"/>
    <property type="molecule type" value="Genomic_DNA"/>
</dbReference>
<organism evidence="4 5">
    <name type="scientific">Planococcus halotolerans</name>
    <dbReference type="NCBI Taxonomy" id="2233542"/>
    <lineage>
        <taxon>Bacteria</taxon>
        <taxon>Bacillati</taxon>
        <taxon>Bacillota</taxon>
        <taxon>Bacilli</taxon>
        <taxon>Bacillales</taxon>
        <taxon>Caryophanaceae</taxon>
        <taxon>Planococcus</taxon>
    </lineage>
</organism>
<evidence type="ECO:0000256" key="1">
    <source>
        <dbReference type="ARBA" id="ARBA00023125"/>
    </source>
</evidence>
<dbReference type="Gene3D" id="3.40.190.10">
    <property type="entry name" value="Periplasmic binding protein-like II"/>
    <property type="match status" value="2"/>
</dbReference>
<keyword evidence="1" id="KW-0238">DNA-binding</keyword>
<evidence type="ECO:0000259" key="3">
    <source>
        <dbReference type="Pfam" id="PF12793"/>
    </source>
</evidence>
<dbReference type="GO" id="GO:0015833">
    <property type="term" value="P:peptide transport"/>
    <property type="evidence" value="ECO:0007669"/>
    <property type="project" value="TreeGrafter"/>
</dbReference>
<proteinExistence type="predicted"/>
<evidence type="ECO:0000313" key="5">
    <source>
        <dbReference type="Proteomes" id="UP000251002"/>
    </source>
</evidence>
<dbReference type="Proteomes" id="UP000251002">
    <property type="component" value="Unassembled WGS sequence"/>
</dbReference>
<protein>
    <submittedName>
        <fullName evidence="4">ABC transporter substrate-binding protein</fullName>
    </submittedName>
</protein>
<dbReference type="GO" id="GO:0003677">
    <property type="term" value="F:DNA binding"/>
    <property type="evidence" value="ECO:0007669"/>
    <property type="project" value="UniProtKB-KW"/>
</dbReference>
<feature type="domain" description="Solute-binding protein family 5" evidence="2">
    <location>
        <begin position="163"/>
        <end position="302"/>
    </location>
</feature>
<dbReference type="PANTHER" id="PTHR30290">
    <property type="entry name" value="PERIPLASMIC BINDING COMPONENT OF ABC TRANSPORTER"/>
    <property type="match status" value="1"/>
</dbReference>
<name>A0A365L1H5_9BACL</name>
<evidence type="ECO:0000313" key="4">
    <source>
        <dbReference type="EMBL" id="RAZ78929.1"/>
    </source>
</evidence>
<dbReference type="Gene3D" id="3.10.105.10">
    <property type="entry name" value="Dipeptide-binding Protein, Domain 3"/>
    <property type="match status" value="1"/>
</dbReference>
<gene>
    <name evidence="4" type="ORF">DP120_04750</name>
</gene>
<dbReference type="SUPFAM" id="SSF53850">
    <property type="entry name" value="Periplasmic binding protein-like II"/>
    <property type="match status" value="1"/>
</dbReference>
<dbReference type="AlphaFoldDB" id="A0A365L1H5"/>
<accession>A0A365L1H5</accession>
<dbReference type="GO" id="GO:1904680">
    <property type="term" value="F:peptide transmembrane transporter activity"/>
    <property type="evidence" value="ECO:0007669"/>
    <property type="project" value="TreeGrafter"/>
</dbReference>
<dbReference type="InterPro" id="IPR025370">
    <property type="entry name" value="SgrR_HTH_N"/>
</dbReference>
<feature type="domain" description="Transcriptional regulator SgrR N-terminal HTH" evidence="3">
    <location>
        <begin position="17"/>
        <end position="88"/>
    </location>
</feature>